<organism evidence="2 3">
    <name type="scientific">Taibaiella chishuiensis</name>
    <dbReference type="NCBI Taxonomy" id="1434707"/>
    <lineage>
        <taxon>Bacteria</taxon>
        <taxon>Pseudomonadati</taxon>
        <taxon>Bacteroidota</taxon>
        <taxon>Chitinophagia</taxon>
        <taxon>Chitinophagales</taxon>
        <taxon>Chitinophagaceae</taxon>
        <taxon>Taibaiella</taxon>
    </lineage>
</organism>
<dbReference type="EMBL" id="PYGD01000008">
    <property type="protein sequence ID" value="PSK90360.1"/>
    <property type="molecule type" value="Genomic_DNA"/>
</dbReference>
<proteinExistence type="predicted"/>
<keyword evidence="1" id="KW-0732">Signal</keyword>
<evidence type="ECO:0000313" key="3">
    <source>
        <dbReference type="Proteomes" id="UP000240572"/>
    </source>
</evidence>
<feature type="signal peptide" evidence="1">
    <location>
        <begin position="1"/>
        <end position="25"/>
    </location>
</feature>
<dbReference type="AlphaFoldDB" id="A0A2P8CZH2"/>
<dbReference type="RefSeq" id="WP_146146804.1">
    <property type="nucleotide sequence ID" value="NZ_PYGD01000008.1"/>
</dbReference>
<dbReference type="Proteomes" id="UP000240572">
    <property type="component" value="Unassembled WGS sequence"/>
</dbReference>
<keyword evidence="3" id="KW-1185">Reference proteome</keyword>
<accession>A0A2P8CZH2</accession>
<reference evidence="2 3" key="1">
    <citation type="submission" date="2018-03" db="EMBL/GenBank/DDBJ databases">
        <title>Genomic Encyclopedia of Type Strains, Phase III (KMG-III): the genomes of soil and plant-associated and newly described type strains.</title>
        <authorList>
            <person name="Whitman W."/>
        </authorList>
    </citation>
    <scope>NUCLEOTIDE SEQUENCE [LARGE SCALE GENOMIC DNA]</scope>
    <source>
        <strain evidence="2 3">CGMCC 1.12700</strain>
    </source>
</reference>
<evidence type="ECO:0000256" key="1">
    <source>
        <dbReference type="SAM" id="SignalP"/>
    </source>
</evidence>
<sequence>MNSNTYRRYICGAILLALLHFSVSGQQSVQPDCALWAAFLNNKSVKKDFARNSGPQVITVTPSGLADCPASADTSVFLVDNAFKRNSTSRLYADLDYREDKDLYVVNLNPVVAMVVWTYRFRKTKKGYRLVSHAMSTSR</sequence>
<comment type="caution">
    <text evidence="2">The sequence shown here is derived from an EMBL/GenBank/DDBJ whole genome shotgun (WGS) entry which is preliminary data.</text>
</comment>
<feature type="chain" id="PRO_5015197465" evidence="1">
    <location>
        <begin position="26"/>
        <end position="139"/>
    </location>
</feature>
<name>A0A2P8CZH2_9BACT</name>
<gene>
    <name evidence="2" type="ORF">B0I18_10890</name>
</gene>
<protein>
    <submittedName>
        <fullName evidence="2">Uncharacterized protein</fullName>
    </submittedName>
</protein>
<evidence type="ECO:0000313" key="2">
    <source>
        <dbReference type="EMBL" id="PSK90360.1"/>
    </source>
</evidence>